<dbReference type="EMBL" id="UINC01038681">
    <property type="protein sequence ID" value="SVB36040.1"/>
    <property type="molecule type" value="Genomic_DNA"/>
</dbReference>
<evidence type="ECO:0000313" key="1">
    <source>
        <dbReference type="EMBL" id="SVB36040.1"/>
    </source>
</evidence>
<protein>
    <submittedName>
        <fullName evidence="1">Uncharacterized protein</fullName>
    </submittedName>
</protein>
<sequence>MELPLCVGVGVCILDRTSSSAVQLIGGGTRDRSAAPFGAVQFA</sequence>
<reference evidence="1" key="1">
    <citation type="submission" date="2018-05" db="EMBL/GenBank/DDBJ databases">
        <authorList>
            <person name="Lanie J.A."/>
            <person name="Ng W.-L."/>
            <person name="Kazmierczak K.M."/>
            <person name="Andrzejewski T.M."/>
            <person name="Davidsen T.M."/>
            <person name="Wayne K.J."/>
            <person name="Tettelin H."/>
            <person name="Glass J.I."/>
            <person name="Rusch D."/>
            <person name="Podicherti R."/>
            <person name="Tsui H.-C.T."/>
            <person name="Winkler M.E."/>
        </authorList>
    </citation>
    <scope>NUCLEOTIDE SEQUENCE</scope>
</reference>
<organism evidence="1">
    <name type="scientific">marine metagenome</name>
    <dbReference type="NCBI Taxonomy" id="408172"/>
    <lineage>
        <taxon>unclassified sequences</taxon>
        <taxon>metagenomes</taxon>
        <taxon>ecological metagenomes</taxon>
    </lineage>
</organism>
<dbReference type="AlphaFoldDB" id="A0A382DC68"/>
<proteinExistence type="predicted"/>
<feature type="non-terminal residue" evidence="1">
    <location>
        <position position="43"/>
    </location>
</feature>
<accession>A0A382DC68</accession>
<name>A0A382DC68_9ZZZZ</name>
<gene>
    <name evidence="1" type="ORF">METZ01_LOCUS188894</name>
</gene>